<gene>
    <name evidence="1" type="ORF">AVEN_224664_1</name>
</gene>
<comment type="caution">
    <text evidence="1">The sequence shown here is derived from an EMBL/GenBank/DDBJ whole genome shotgun (WGS) entry which is preliminary data.</text>
</comment>
<protein>
    <submittedName>
        <fullName evidence="1">Uncharacterized protein</fullName>
    </submittedName>
</protein>
<dbReference type="PANTHER" id="PTHR46409:SF1">
    <property type="entry name" value="HTH PSQ-TYPE DOMAIN-CONTAINING PROTEIN"/>
    <property type="match status" value="1"/>
</dbReference>
<sequence>MEALNTEKYYKYRDWPKCPCGQLAQVYPSSDFFAAVRKSLPHCKKSPVKFTVLNWQLGWLCKTVKVTKSSKASTGHVEFGSLLTTANRIVRLYISTSDTSNELITLVVFCPRVYAPSWFQIKVHHSIKAGARHLWHFISSSRYLPKKYRDIIEPDVSCNAYSLAPENMLLTMLTDERCHIRTLAARRIAKTREIGPGGNFVCRFVIPAVDFRAPDYVDLIDWQAYYVTPPPVLRQISSHELLKMIQDYVPMDGWNFIKFPLHTQAVERIVKLVTEASRKRVGLQNRDGFIRDILESRKYMSQFESKKDYKK</sequence>
<organism evidence="1 2">
    <name type="scientific">Araneus ventricosus</name>
    <name type="common">Orbweaver spider</name>
    <name type="synonym">Epeira ventricosa</name>
    <dbReference type="NCBI Taxonomy" id="182803"/>
    <lineage>
        <taxon>Eukaryota</taxon>
        <taxon>Metazoa</taxon>
        <taxon>Ecdysozoa</taxon>
        <taxon>Arthropoda</taxon>
        <taxon>Chelicerata</taxon>
        <taxon>Arachnida</taxon>
        <taxon>Araneae</taxon>
        <taxon>Araneomorphae</taxon>
        <taxon>Entelegynae</taxon>
        <taxon>Araneoidea</taxon>
        <taxon>Araneidae</taxon>
        <taxon>Araneus</taxon>
    </lineage>
</organism>
<evidence type="ECO:0000313" key="1">
    <source>
        <dbReference type="EMBL" id="GBO28485.1"/>
    </source>
</evidence>
<dbReference type="OrthoDB" id="6773164at2759"/>
<proteinExistence type="predicted"/>
<accession>A0A4Y2VUB7</accession>
<dbReference type="PANTHER" id="PTHR46409">
    <property type="entry name" value="HTH PSQ-TYPE DOMAIN-CONTAINING PROTEIN"/>
    <property type="match status" value="1"/>
</dbReference>
<evidence type="ECO:0000313" key="2">
    <source>
        <dbReference type="Proteomes" id="UP000499080"/>
    </source>
</evidence>
<dbReference type="Proteomes" id="UP000499080">
    <property type="component" value="Unassembled WGS sequence"/>
</dbReference>
<dbReference type="EMBL" id="BGPR01051559">
    <property type="protein sequence ID" value="GBO28485.1"/>
    <property type="molecule type" value="Genomic_DNA"/>
</dbReference>
<dbReference type="AlphaFoldDB" id="A0A4Y2VUB7"/>
<name>A0A4Y2VUB7_ARAVE</name>
<reference evidence="1 2" key="1">
    <citation type="journal article" date="2019" name="Sci. Rep.">
        <title>Orb-weaving spider Araneus ventricosus genome elucidates the spidroin gene catalogue.</title>
        <authorList>
            <person name="Kono N."/>
            <person name="Nakamura H."/>
            <person name="Ohtoshi R."/>
            <person name="Moran D.A.P."/>
            <person name="Shinohara A."/>
            <person name="Yoshida Y."/>
            <person name="Fujiwara M."/>
            <person name="Mori M."/>
            <person name="Tomita M."/>
            <person name="Arakawa K."/>
        </authorList>
    </citation>
    <scope>NUCLEOTIDE SEQUENCE [LARGE SCALE GENOMIC DNA]</scope>
</reference>
<keyword evidence="2" id="KW-1185">Reference proteome</keyword>